<feature type="transmembrane region" description="Helical" evidence="1">
    <location>
        <begin position="12"/>
        <end position="32"/>
    </location>
</feature>
<reference evidence="2 3" key="1">
    <citation type="submission" date="2017-02" db="EMBL/GenBank/DDBJ databases">
        <authorList>
            <person name="Peterson S.W."/>
        </authorList>
    </citation>
    <scope>NUCLEOTIDE SEQUENCE [LARGE SCALE GENOMIC DNA]</scope>
    <source>
        <strain evidence="2 3">VKM Ac-2059</strain>
    </source>
</reference>
<dbReference type="EMBL" id="FUZP01000001">
    <property type="protein sequence ID" value="SKC36552.1"/>
    <property type="molecule type" value="Genomic_DNA"/>
</dbReference>
<gene>
    <name evidence="2" type="ORF">SAMN06309945_0215</name>
</gene>
<organism evidence="2 3">
    <name type="scientific">Okibacterium fritillariae</name>
    <dbReference type="NCBI Taxonomy" id="123320"/>
    <lineage>
        <taxon>Bacteria</taxon>
        <taxon>Bacillati</taxon>
        <taxon>Actinomycetota</taxon>
        <taxon>Actinomycetes</taxon>
        <taxon>Micrococcales</taxon>
        <taxon>Microbacteriaceae</taxon>
        <taxon>Okibacterium</taxon>
    </lineage>
</organism>
<keyword evidence="1" id="KW-0812">Transmembrane</keyword>
<feature type="transmembrane region" description="Helical" evidence="1">
    <location>
        <begin position="69"/>
        <end position="91"/>
    </location>
</feature>
<keyword evidence="1" id="KW-1133">Transmembrane helix</keyword>
<name>A0A1T5IC24_9MICO</name>
<proteinExistence type="predicted"/>
<evidence type="ECO:0000313" key="3">
    <source>
        <dbReference type="Proteomes" id="UP000190857"/>
    </source>
</evidence>
<sequence length="183" mass="18839">MPEGRTLAVSRLRLASVVLSIVALVFFAMAMLLSSSRVAFLVGPVVLGAVALVLALMARGSAVARPGPVIAFMLATLAMIVPAVVVGSVIYSGAAAPSSVYMIEVDSPDPVDVVIRDGADRTSVTWDSGNTITLDSNATVIGINARTAVSTTVISCEIRRDGTVLVADERAGTVDCSFVEGDD</sequence>
<dbReference type="Proteomes" id="UP000190857">
    <property type="component" value="Unassembled WGS sequence"/>
</dbReference>
<accession>A0A1T5IC24</accession>
<dbReference type="OrthoDB" id="5126091at2"/>
<keyword evidence="3" id="KW-1185">Reference proteome</keyword>
<dbReference type="RefSeq" id="WP_143785262.1">
    <property type="nucleotide sequence ID" value="NZ_FUZP01000001.1"/>
</dbReference>
<evidence type="ECO:0000313" key="2">
    <source>
        <dbReference type="EMBL" id="SKC36552.1"/>
    </source>
</evidence>
<dbReference type="AlphaFoldDB" id="A0A1T5IC24"/>
<feature type="transmembrane region" description="Helical" evidence="1">
    <location>
        <begin position="38"/>
        <end position="57"/>
    </location>
</feature>
<protein>
    <submittedName>
        <fullName evidence="2">Uncharacterized protein</fullName>
    </submittedName>
</protein>
<keyword evidence="1" id="KW-0472">Membrane</keyword>
<evidence type="ECO:0000256" key="1">
    <source>
        <dbReference type="SAM" id="Phobius"/>
    </source>
</evidence>